<dbReference type="Proteomes" id="UP001596183">
    <property type="component" value="Unassembled WGS sequence"/>
</dbReference>
<reference evidence="3" key="1">
    <citation type="journal article" date="2019" name="Int. J. Syst. Evol. Microbiol.">
        <title>The Global Catalogue of Microorganisms (GCM) 10K type strain sequencing project: providing services to taxonomists for standard genome sequencing and annotation.</title>
        <authorList>
            <consortium name="The Broad Institute Genomics Platform"/>
            <consortium name="The Broad Institute Genome Sequencing Center for Infectious Disease"/>
            <person name="Wu L."/>
            <person name="Ma J."/>
        </authorList>
    </citation>
    <scope>NUCLEOTIDE SEQUENCE [LARGE SCALE GENOMIC DNA]</scope>
    <source>
        <strain evidence="3">JCM 13852</strain>
    </source>
</reference>
<name>A0ABW0XVK3_9ACTN</name>
<dbReference type="RefSeq" id="WP_381217868.1">
    <property type="nucleotide sequence ID" value="NZ_JBHSPC010000093.1"/>
</dbReference>
<dbReference type="EMBL" id="JBHSPC010000093">
    <property type="protein sequence ID" value="MFC5673685.1"/>
    <property type="molecule type" value="Genomic_DNA"/>
</dbReference>
<feature type="region of interest" description="Disordered" evidence="1">
    <location>
        <begin position="27"/>
        <end position="47"/>
    </location>
</feature>
<accession>A0ABW0XVK3</accession>
<proteinExistence type="predicted"/>
<organism evidence="2 3">
    <name type="scientific">Streptomyces incanus</name>
    <dbReference type="NCBI Taxonomy" id="887453"/>
    <lineage>
        <taxon>Bacteria</taxon>
        <taxon>Bacillati</taxon>
        <taxon>Actinomycetota</taxon>
        <taxon>Actinomycetes</taxon>
        <taxon>Kitasatosporales</taxon>
        <taxon>Streptomycetaceae</taxon>
        <taxon>Streptomyces</taxon>
    </lineage>
</organism>
<keyword evidence="3" id="KW-1185">Reference proteome</keyword>
<evidence type="ECO:0000313" key="2">
    <source>
        <dbReference type="EMBL" id="MFC5673685.1"/>
    </source>
</evidence>
<protein>
    <submittedName>
        <fullName evidence="2">Uncharacterized protein</fullName>
    </submittedName>
</protein>
<evidence type="ECO:0000256" key="1">
    <source>
        <dbReference type="SAM" id="MobiDB-lite"/>
    </source>
</evidence>
<gene>
    <name evidence="2" type="ORF">ACFP2V_27425</name>
</gene>
<evidence type="ECO:0000313" key="3">
    <source>
        <dbReference type="Proteomes" id="UP001596183"/>
    </source>
</evidence>
<sequence>MPRPAFGHGAETLLTDAAGDRQVHLVGGYHPSRRDMSPRTPPPGMLHDVLHRSTVITGLPLERQPPQAGTPP</sequence>
<comment type="caution">
    <text evidence="2">The sequence shown here is derived from an EMBL/GenBank/DDBJ whole genome shotgun (WGS) entry which is preliminary data.</text>
</comment>